<name>A0A1Q2HZB7_9CORY</name>
<dbReference type="PANTHER" id="PTHR43162:SF1">
    <property type="entry name" value="PRESTALK A DIFFERENTIATION PROTEIN A"/>
    <property type="match status" value="1"/>
</dbReference>
<dbReference type="Gene3D" id="3.40.50.720">
    <property type="entry name" value="NAD(P)-binding Rossmann-like Domain"/>
    <property type="match status" value="1"/>
</dbReference>
<dbReference type="EMBL" id="CP019688">
    <property type="protein sequence ID" value="AQQ16191.1"/>
    <property type="molecule type" value="Genomic_DNA"/>
</dbReference>
<evidence type="ECO:0000313" key="2">
    <source>
        <dbReference type="Proteomes" id="UP000217209"/>
    </source>
</evidence>
<dbReference type="InterPro" id="IPR036291">
    <property type="entry name" value="NAD(P)-bd_dom_sf"/>
</dbReference>
<dbReference type="AlphaFoldDB" id="A0A1Q2HZB7"/>
<gene>
    <name evidence="1" type="ORF">CGLAU_11295</name>
</gene>
<dbReference type="PANTHER" id="PTHR43162">
    <property type="match status" value="1"/>
</dbReference>
<evidence type="ECO:0000313" key="1">
    <source>
        <dbReference type="EMBL" id="AQQ16191.1"/>
    </source>
</evidence>
<organism evidence="1 2">
    <name type="scientific">Corynebacterium glaucum</name>
    <dbReference type="NCBI Taxonomy" id="187491"/>
    <lineage>
        <taxon>Bacteria</taxon>
        <taxon>Bacillati</taxon>
        <taxon>Actinomycetota</taxon>
        <taxon>Actinomycetes</taxon>
        <taxon>Mycobacteriales</taxon>
        <taxon>Corynebacteriaceae</taxon>
        <taxon>Corynebacterium</taxon>
    </lineage>
</organism>
<dbReference type="KEGG" id="cgv:CGLAU_11295"/>
<keyword evidence="2" id="KW-1185">Reference proteome</keyword>
<dbReference type="SUPFAM" id="SSF51735">
    <property type="entry name" value="NAD(P)-binding Rossmann-fold domains"/>
    <property type="match status" value="1"/>
</dbReference>
<protein>
    <submittedName>
        <fullName evidence="1">Uncharacterized protein</fullName>
    </submittedName>
</protein>
<dbReference type="Proteomes" id="UP000217209">
    <property type="component" value="Chromosome"/>
</dbReference>
<sequence length="164" mass="17494">MEQALLSATPLVTALRPGHFQEKLQDVLPVVLEEGVYPVFGAADEPKPMVATKDIGVFAARNLMIPPASSEPVDIIGPSYTERDVAGVIAEQLHEEVAVIEIPEEAWEAELERAGFSTGVAHSLAQMYRADSDGLLAPCASKSISATTALPETVGTVLQKWKDA</sequence>
<proteinExistence type="predicted"/>
<dbReference type="InterPro" id="IPR051604">
    <property type="entry name" value="Ergot_Alk_Oxidoreductase"/>
</dbReference>
<accession>A0A1Q2HZB7</accession>
<reference evidence="1 2" key="1">
    <citation type="submission" date="2016-12" db="EMBL/GenBank/DDBJ databases">
        <authorList>
            <person name="Song W.-J."/>
            <person name="Kurnit D.M."/>
        </authorList>
    </citation>
    <scope>NUCLEOTIDE SEQUENCE [LARGE SCALE GENOMIC DNA]</scope>
    <source>
        <strain evidence="1 2">DSM 30827</strain>
    </source>
</reference>